<accession>A0A9P6GG02</accession>
<comment type="caution">
    <text evidence="2">The sequence shown here is derived from an EMBL/GenBank/DDBJ whole genome shotgun (WGS) entry which is preliminary data.</text>
</comment>
<dbReference type="EMBL" id="WJXW01000006">
    <property type="protein sequence ID" value="KAF9734952.1"/>
    <property type="molecule type" value="Genomic_DNA"/>
</dbReference>
<reference evidence="2" key="1">
    <citation type="journal article" date="2020" name="Mol. Plant Microbe Interact.">
        <title>Genome Sequence of the Biocontrol Agent Coniothyrium minitans strain Conio (IMI 134523).</title>
        <authorList>
            <person name="Patel D."/>
            <person name="Shittu T.A."/>
            <person name="Baroncelli R."/>
            <person name="Muthumeenakshi S."/>
            <person name="Osborne T.H."/>
            <person name="Janganan T.K."/>
            <person name="Sreenivasaprasad S."/>
        </authorList>
    </citation>
    <scope>NUCLEOTIDE SEQUENCE</scope>
    <source>
        <strain evidence="2">Conio</strain>
    </source>
</reference>
<sequence length="183" mass="19888">MAAHVVPSKGLRLRHGQVRNSPQSTRHGLATSLAPTRSPHTGQGICILHPRTTIICILRRPSSASSDGHHLHPRTAIICILGRPSSASSDGHHLHPRTAIICILGRPSSASSDDHHLHPRTTIICILGQQSNASSGNNQTHPRATIKRILGRHPQAHDYHLQHSHSAIGPHDRYMRAANTIDT</sequence>
<protein>
    <submittedName>
        <fullName evidence="2">Uncharacterized protein</fullName>
    </submittedName>
</protein>
<organism evidence="2 3">
    <name type="scientific">Paraphaeosphaeria minitans</name>
    <dbReference type="NCBI Taxonomy" id="565426"/>
    <lineage>
        <taxon>Eukaryota</taxon>
        <taxon>Fungi</taxon>
        <taxon>Dikarya</taxon>
        <taxon>Ascomycota</taxon>
        <taxon>Pezizomycotina</taxon>
        <taxon>Dothideomycetes</taxon>
        <taxon>Pleosporomycetidae</taxon>
        <taxon>Pleosporales</taxon>
        <taxon>Massarineae</taxon>
        <taxon>Didymosphaeriaceae</taxon>
        <taxon>Paraphaeosphaeria</taxon>
    </lineage>
</organism>
<dbReference type="Proteomes" id="UP000756921">
    <property type="component" value="Unassembled WGS sequence"/>
</dbReference>
<evidence type="ECO:0000256" key="1">
    <source>
        <dbReference type="SAM" id="MobiDB-lite"/>
    </source>
</evidence>
<evidence type="ECO:0000313" key="2">
    <source>
        <dbReference type="EMBL" id="KAF9734952.1"/>
    </source>
</evidence>
<evidence type="ECO:0000313" key="3">
    <source>
        <dbReference type="Proteomes" id="UP000756921"/>
    </source>
</evidence>
<proteinExistence type="predicted"/>
<name>A0A9P6GG02_9PLEO</name>
<keyword evidence="3" id="KW-1185">Reference proteome</keyword>
<gene>
    <name evidence="2" type="ORF">PMIN01_06357</name>
</gene>
<feature type="region of interest" description="Disordered" evidence="1">
    <location>
        <begin position="1"/>
        <end position="37"/>
    </location>
</feature>
<dbReference type="AlphaFoldDB" id="A0A9P6GG02"/>